<evidence type="ECO:0000313" key="1">
    <source>
        <dbReference type="EMBL" id="GAI13234.1"/>
    </source>
</evidence>
<protein>
    <submittedName>
        <fullName evidence="1">Uncharacterized protein</fullName>
    </submittedName>
</protein>
<dbReference type="EMBL" id="BARV01009178">
    <property type="protein sequence ID" value="GAI13234.1"/>
    <property type="molecule type" value="Genomic_DNA"/>
</dbReference>
<comment type="caution">
    <text evidence="1">The sequence shown here is derived from an EMBL/GenBank/DDBJ whole genome shotgun (WGS) entry which is preliminary data.</text>
</comment>
<feature type="non-terminal residue" evidence="1">
    <location>
        <position position="1"/>
    </location>
</feature>
<proteinExistence type="predicted"/>
<feature type="non-terminal residue" evidence="1">
    <location>
        <position position="321"/>
    </location>
</feature>
<dbReference type="AlphaFoldDB" id="X1N3P8"/>
<reference evidence="1" key="1">
    <citation type="journal article" date="2014" name="Front. Microbiol.">
        <title>High frequency of phylogenetically diverse reductive dehalogenase-homologous genes in deep subseafloor sedimentary metagenomes.</title>
        <authorList>
            <person name="Kawai M."/>
            <person name="Futagami T."/>
            <person name="Toyoda A."/>
            <person name="Takaki Y."/>
            <person name="Nishi S."/>
            <person name="Hori S."/>
            <person name="Arai W."/>
            <person name="Tsubouchi T."/>
            <person name="Morono Y."/>
            <person name="Uchiyama I."/>
            <person name="Ito T."/>
            <person name="Fujiyama A."/>
            <person name="Inagaki F."/>
            <person name="Takami H."/>
        </authorList>
    </citation>
    <scope>NUCLEOTIDE SEQUENCE</scope>
    <source>
        <strain evidence="1">Expedition CK06-06</strain>
    </source>
</reference>
<gene>
    <name evidence="1" type="ORF">S06H3_18193</name>
</gene>
<organism evidence="1">
    <name type="scientific">marine sediment metagenome</name>
    <dbReference type="NCBI Taxonomy" id="412755"/>
    <lineage>
        <taxon>unclassified sequences</taxon>
        <taxon>metagenomes</taxon>
        <taxon>ecological metagenomes</taxon>
    </lineage>
</organism>
<sequence>TLHWFWDSKIDNVAIFNKEVSATEAASLYSTGAYEISSSYLEADLFGLQKVQSADVLYNVHSDYTPTKLKRYAHDDWELENIVFDWPPFLEENVGDITITPTGAGAAPLAVGTAVTLTASAALFTSNHEGSFWLIKHPRTADETVAPNKVTSAEVDGFFDAAGEVSGSLKDVKGAWRFRTNGVWTGQLVIERSYDEGTNWHTIGGDVFASQDDQNFNVSGNEELGDAWLRIRAIEPDGTFVWIIAGATPDACVATLTCERFYHYGIVKVTAFTSSTVVTGEVVRAINSEEATKTWSEGAWSDERGYPVTLAFFEGRLFYAG</sequence>
<accession>X1N3P8</accession>
<name>X1N3P8_9ZZZZ</name>